<dbReference type="InterPro" id="IPR036291">
    <property type="entry name" value="NAD(P)-bd_dom_sf"/>
</dbReference>
<dbReference type="PANTHER" id="PTHR43818">
    <property type="entry name" value="BCDNA.GH03377"/>
    <property type="match status" value="1"/>
</dbReference>
<dbReference type="PANTHER" id="PTHR43818:SF11">
    <property type="entry name" value="BCDNA.GH03377"/>
    <property type="match status" value="1"/>
</dbReference>
<evidence type="ECO:0000259" key="3">
    <source>
        <dbReference type="Pfam" id="PF01408"/>
    </source>
</evidence>
<dbReference type="SUPFAM" id="SSF51735">
    <property type="entry name" value="NAD(P)-binding Rossmann-fold domains"/>
    <property type="match status" value="1"/>
</dbReference>
<dbReference type="GO" id="GO:0016491">
    <property type="term" value="F:oxidoreductase activity"/>
    <property type="evidence" value="ECO:0007669"/>
    <property type="project" value="UniProtKB-KW"/>
</dbReference>
<protein>
    <submittedName>
        <fullName evidence="5">Gfo/Idh/MocA family oxidoreductase</fullName>
    </submittedName>
</protein>
<dbReference type="InterPro" id="IPR004104">
    <property type="entry name" value="Gfo/Idh/MocA-like_OxRdtase_C"/>
</dbReference>
<feature type="domain" description="Gfo/Idh/MocA-like oxidoreductase C-terminal" evidence="4">
    <location>
        <begin position="160"/>
        <end position="328"/>
    </location>
</feature>
<accession>A0A6B0YUF8</accession>
<dbReference type="GO" id="GO:0000166">
    <property type="term" value="F:nucleotide binding"/>
    <property type="evidence" value="ECO:0007669"/>
    <property type="project" value="InterPro"/>
</dbReference>
<comment type="similarity">
    <text evidence="1">Belongs to the Gfo/Idh/MocA family.</text>
</comment>
<dbReference type="Gene3D" id="3.30.360.10">
    <property type="entry name" value="Dihydrodipicolinate Reductase, domain 2"/>
    <property type="match status" value="1"/>
</dbReference>
<dbReference type="SUPFAM" id="SSF55347">
    <property type="entry name" value="Glyceraldehyde-3-phosphate dehydrogenase-like, C-terminal domain"/>
    <property type="match status" value="1"/>
</dbReference>
<evidence type="ECO:0000256" key="1">
    <source>
        <dbReference type="ARBA" id="ARBA00010928"/>
    </source>
</evidence>
<evidence type="ECO:0000256" key="2">
    <source>
        <dbReference type="ARBA" id="ARBA00023002"/>
    </source>
</evidence>
<dbReference type="EMBL" id="VXRG01000104">
    <property type="protein sequence ID" value="MXY94247.1"/>
    <property type="molecule type" value="Genomic_DNA"/>
</dbReference>
<dbReference type="Pfam" id="PF01408">
    <property type="entry name" value="GFO_IDH_MocA"/>
    <property type="match status" value="1"/>
</dbReference>
<keyword evidence="2" id="KW-0560">Oxidoreductase</keyword>
<comment type="caution">
    <text evidence="5">The sequence shown here is derived from an EMBL/GenBank/DDBJ whole genome shotgun (WGS) entry which is preliminary data.</text>
</comment>
<organism evidence="5">
    <name type="scientific">Caldilineaceae bacterium SB0664_bin_27</name>
    <dbReference type="NCBI Taxonomy" id="2605260"/>
    <lineage>
        <taxon>Bacteria</taxon>
        <taxon>Bacillati</taxon>
        <taxon>Chloroflexota</taxon>
        <taxon>Caldilineae</taxon>
        <taxon>Caldilineales</taxon>
        <taxon>Caldilineaceae</taxon>
    </lineage>
</organism>
<dbReference type="InterPro" id="IPR000683">
    <property type="entry name" value="Gfo/Idh/MocA-like_OxRdtase_N"/>
</dbReference>
<dbReference type="Pfam" id="PF02894">
    <property type="entry name" value="GFO_IDH_MocA_C"/>
    <property type="match status" value="1"/>
</dbReference>
<reference evidence="5" key="1">
    <citation type="submission" date="2019-09" db="EMBL/GenBank/DDBJ databases">
        <title>Characterisation of the sponge microbiome using genome-centric metagenomics.</title>
        <authorList>
            <person name="Engelberts J.P."/>
            <person name="Robbins S.J."/>
            <person name="De Goeij J.M."/>
            <person name="Aranda M."/>
            <person name="Bell S.C."/>
            <person name="Webster N.S."/>
        </authorList>
    </citation>
    <scope>NUCLEOTIDE SEQUENCE</scope>
    <source>
        <strain evidence="5">SB0664_bin_27</strain>
    </source>
</reference>
<name>A0A6B0YUF8_9CHLR</name>
<gene>
    <name evidence="5" type="ORF">F4Y42_12460</name>
</gene>
<feature type="domain" description="Gfo/Idh/MocA-like oxidoreductase N-terminal" evidence="3">
    <location>
        <begin position="5"/>
        <end position="126"/>
    </location>
</feature>
<dbReference type="InterPro" id="IPR050463">
    <property type="entry name" value="Gfo/Idh/MocA_oxidrdct_glycsds"/>
</dbReference>
<dbReference type="AlphaFoldDB" id="A0A6B0YUF8"/>
<evidence type="ECO:0000313" key="5">
    <source>
        <dbReference type="EMBL" id="MXY94247.1"/>
    </source>
</evidence>
<proteinExistence type="inferred from homology"/>
<dbReference type="Gene3D" id="3.40.50.720">
    <property type="entry name" value="NAD(P)-binding Rossmann-like Domain"/>
    <property type="match status" value="1"/>
</dbReference>
<evidence type="ECO:0000259" key="4">
    <source>
        <dbReference type="Pfam" id="PF02894"/>
    </source>
</evidence>
<sequence>MADKLRAAVIGAGGISANHIHGYLATGRYEVVALADLSAEAMAEKNDQFDISPAHYSDGREMMEKERPDVVSICTWHKGHSPWTVAAAAYKPKAILCEKPMADSVGAAEQMLIACRRNDVKLAIGHQRRFLPAYTLAKELIACNAIGEVNLIQSLGGAGLPNYSSHQTDMYRYLLSDDECVWVMGNIERKTDQHERATRIEDRAMAVFQFAGGARAMILSDLVTNYYQGAQIYGAEGMISITTESLNILNAKSGGRWEKHEPDGKFYTVEELGNRFEWQEGGAAQADELADWVEGKVDAHRGDGEHGYKALQMVHAVYESARMHEKVDMPLQTRVNPLDLMVESGHLTPQRPGKYDIRAVHLRNDNMLDDTQNR</sequence>